<organism evidence="1 2">
    <name type="scientific">Aromatoleum bremense</name>
    <dbReference type="NCBI Taxonomy" id="76115"/>
    <lineage>
        <taxon>Bacteria</taxon>
        <taxon>Pseudomonadati</taxon>
        <taxon>Pseudomonadota</taxon>
        <taxon>Betaproteobacteria</taxon>
        <taxon>Rhodocyclales</taxon>
        <taxon>Rhodocyclaceae</taxon>
        <taxon>Aromatoleum</taxon>
    </lineage>
</organism>
<dbReference type="EMBL" id="WTVP01000054">
    <property type="protein sequence ID" value="NMG16970.1"/>
    <property type="molecule type" value="Genomic_DNA"/>
</dbReference>
<sequence>MNIPTTRNESWGFFGTIGEHAAAAWPLAIEAIVAATSTSPDGARSFLDSRHGRHFADTVLNDLHQGRGLKDAIDAATRQWMDWHIDRATARDYEIPEGLPYLVGFVIHCEINMQDAG</sequence>
<accession>A0ABX1NZQ5</accession>
<name>A0ABX1NZQ5_9RHOO</name>
<gene>
    <name evidence="1" type="ORF">GPA24_15795</name>
</gene>
<dbReference type="Proteomes" id="UP000633943">
    <property type="component" value="Unassembled WGS sequence"/>
</dbReference>
<evidence type="ECO:0000313" key="1">
    <source>
        <dbReference type="EMBL" id="NMG16970.1"/>
    </source>
</evidence>
<evidence type="ECO:0000313" key="2">
    <source>
        <dbReference type="Proteomes" id="UP000633943"/>
    </source>
</evidence>
<protein>
    <submittedName>
        <fullName evidence="1">Uncharacterized protein</fullName>
    </submittedName>
</protein>
<reference evidence="1 2" key="1">
    <citation type="submission" date="2019-12" db="EMBL/GenBank/DDBJ databases">
        <title>Comparative genomics gives insights into the taxonomy of the Azoarcus-Aromatoleum group and reveals separate origins of nif in the plant-associated Azoarcus and non-plant-associated Aromatoleum sub-groups.</title>
        <authorList>
            <person name="Lafos M."/>
            <person name="Maluk M."/>
            <person name="Batista M."/>
            <person name="Junghare M."/>
            <person name="Carmona M."/>
            <person name="Faoro H."/>
            <person name="Cruz L.M."/>
            <person name="Battistoni F."/>
            <person name="De Souza E."/>
            <person name="Pedrosa F."/>
            <person name="Chen W.-M."/>
            <person name="Poole P.S."/>
            <person name="Dixon R.A."/>
            <person name="James E.K."/>
        </authorList>
    </citation>
    <scope>NUCLEOTIDE SEQUENCE [LARGE SCALE GENOMIC DNA]</scope>
    <source>
        <strain evidence="1 2">PbN1</strain>
    </source>
</reference>
<proteinExistence type="predicted"/>
<comment type="caution">
    <text evidence="1">The sequence shown here is derived from an EMBL/GenBank/DDBJ whole genome shotgun (WGS) entry which is preliminary data.</text>
</comment>
<keyword evidence="2" id="KW-1185">Reference proteome</keyword>
<dbReference type="RefSeq" id="WP_169203522.1">
    <property type="nucleotide sequence ID" value="NZ_CP059467.1"/>
</dbReference>